<evidence type="ECO:0000313" key="4">
    <source>
        <dbReference type="Proteomes" id="UP001161438"/>
    </source>
</evidence>
<dbReference type="Proteomes" id="UP001161438">
    <property type="component" value="Chromosome 8"/>
</dbReference>
<proteinExistence type="predicted"/>
<dbReference type="GO" id="GO:0010520">
    <property type="term" value="P:regulation of reciprocal meiotic recombination"/>
    <property type="evidence" value="ECO:0007669"/>
    <property type="project" value="InterPro"/>
</dbReference>
<dbReference type="InterPro" id="IPR043637">
    <property type="entry name" value="Spo16_N"/>
</dbReference>
<dbReference type="Pfam" id="PF19225">
    <property type="entry name" value="Spo16_N"/>
    <property type="match status" value="1"/>
</dbReference>
<accession>A0AA35NI15</accession>
<evidence type="ECO:0000313" key="3">
    <source>
        <dbReference type="EMBL" id="CAI4039528.1"/>
    </source>
</evidence>
<dbReference type="GeneID" id="80918739"/>
<dbReference type="RefSeq" id="XP_056082643.1">
    <property type="nucleotide sequence ID" value="XM_056223009.1"/>
</dbReference>
<keyword evidence="4" id="KW-1185">Reference proteome</keyword>
<protein>
    <submittedName>
        <fullName evidence="3">Uncharacterized protein</fullName>
    </submittedName>
</protein>
<name>A0AA35NI15_SACMI</name>
<organism evidence="3 4">
    <name type="scientific">Saccharomyces mikatae IFO 1815</name>
    <dbReference type="NCBI Taxonomy" id="226126"/>
    <lineage>
        <taxon>Eukaryota</taxon>
        <taxon>Fungi</taxon>
        <taxon>Dikarya</taxon>
        <taxon>Ascomycota</taxon>
        <taxon>Saccharomycotina</taxon>
        <taxon>Saccharomycetes</taxon>
        <taxon>Saccharomycetales</taxon>
        <taxon>Saccharomycetaceae</taxon>
        <taxon>Saccharomyces</taxon>
    </lineage>
</organism>
<evidence type="ECO:0000259" key="1">
    <source>
        <dbReference type="Pfam" id="PF19225"/>
    </source>
</evidence>
<dbReference type="GO" id="GO:0000217">
    <property type="term" value="F:DNA secondary structure binding"/>
    <property type="evidence" value="ECO:0007669"/>
    <property type="project" value="InterPro"/>
</dbReference>
<feature type="domain" description="Spo16 protein C-terminal" evidence="2">
    <location>
        <begin position="154"/>
        <end position="196"/>
    </location>
</feature>
<dbReference type="GO" id="GO:0007130">
    <property type="term" value="P:synaptonemal complex assembly"/>
    <property type="evidence" value="ECO:0007669"/>
    <property type="project" value="InterPro"/>
</dbReference>
<feature type="domain" description="Spo16 protein N-terminal" evidence="1">
    <location>
        <begin position="23"/>
        <end position="146"/>
    </location>
</feature>
<dbReference type="Pfam" id="PF21698">
    <property type="entry name" value="Spo16_C"/>
    <property type="match status" value="1"/>
</dbReference>
<gene>
    <name evidence="3" type="primary">SMKI08G1960</name>
    <name evidence="3" type="ORF">SMKI_08G1960</name>
</gene>
<reference evidence="3" key="1">
    <citation type="submission" date="2022-10" db="EMBL/GenBank/DDBJ databases">
        <authorList>
            <person name="Byrne P K."/>
        </authorList>
    </citation>
    <scope>NUCLEOTIDE SEQUENCE</scope>
    <source>
        <strain evidence="3">IFO1815</strain>
    </source>
</reference>
<dbReference type="InterPro" id="IPR048323">
    <property type="entry name" value="Spo16_C"/>
</dbReference>
<sequence>MLDFHWDVQKIREIPDVEEHTLIQCITVDTSRLVARLERELQDEESSVDFIVEQMQLLIDNVFEKVRKSSGVSTDRSLVINLNFTHLKFSVAYWDILLERALDQMNGSSKTEARYFITEATSVERGQYIETNQYFQSFKANQRLERDSVDMDEFIDYETLIKHIIFGLFKQNSIPDQDFEAILSRFHNLESLMVAFNE</sequence>
<evidence type="ECO:0000259" key="2">
    <source>
        <dbReference type="Pfam" id="PF21698"/>
    </source>
</evidence>
<dbReference type="AlphaFoldDB" id="A0AA35NI15"/>
<dbReference type="EMBL" id="OX365764">
    <property type="protein sequence ID" value="CAI4039528.1"/>
    <property type="molecule type" value="Genomic_DNA"/>
</dbReference>